<dbReference type="PIRSF" id="PIRSF038919">
    <property type="entry name" value="NOG1"/>
    <property type="match status" value="1"/>
</dbReference>
<evidence type="ECO:0000256" key="6">
    <source>
        <dbReference type="PIRNR" id="PIRNR038919"/>
    </source>
</evidence>
<dbReference type="NCBIfam" id="TIGR00231">
    <property type="entry name" value="small_GTP"/>
    <property type="match status" value="1"/>
</dbReference>
<dbReference type="PROSITE" id="PS51710">
    <property type="entry name" value="G_OBG"/>
    <property type="match status" value="1"/>
</dbReference>
<dbReference type="GO" id="GO:0005525">
    <property type="term" value="F:GTP binding"/>
    <property type="evidence" value="ECO:0007669"/>
    <property type="project" value="UniProtKB-KW"/>
</dbReference>
<dbReference type="Gene3D" id="3.40.50.300">
    <property type="entry name" value="P-loop containing nucleotide triphosphate hydrolases"/>
    <property type="match status" value="1"/>
</dbReference>
<accession>A0A7R9TZ71</accession>
<feature type="region of interest" description="Disordered" evidence="8">
    <location>
        <begin position="511"/>
        <end position="679"/>
    </location>
</feature>
<evidence type="ECO:0000256" key="4">
    <source>
        <dbReference type="ARBA" id="ARBA00023134"/>
    </source>
</evidence>
<dbReference type="GO" id="GO:0005730">
    <property type="term" value="C:nucleolus"/>
    <property type="evidence" value="ECO:0007669"/>
    <property type="project" value="UniProtKB-SubCell"/>
</dbReference>
<organism evidence="10">
    <name type="scientific">Micromonas pusilla</name>
    <name type="common">Picoplanktonic green alga</name>
    <name type="synonym">Chromulina pusilla</name>
    <dbReference type="NCBI Taxonomy" id="38833"/>
    <lineage>
        <taxon>Eukaryota</taxon>
        <taxon>Viridiplantae</taxon>
        <taxon>Chlorophyta</taxon>
        <taxon>Mamiellophyceae</taxon>
        <taxon>Mamiellales</taxon>
        <taxon>Mamiellaceae</taxon>
        <taxon>Micromonas</taxon>
    </lineage>
</organism>
<dbReference type="CDD" id="cd01897">
    <property type="entry name" value="NOG"/>
    <property type="match status" value="1"/>
</dbReference>
<dbReference type="InterPro" id="IPR041623">
    <property type="entry name" value="NOG1_N"/>
</dbReference>
<evidence type="ECO:0000256" key="2">
    <source>
        <dbReference type="ARBA" id="ARBA00022517"/>
    </source>
</evidence>
<dbReference type="PANTHER" id="PTHR45759">
    <property type="entry name" value="NUCLEOLAR GTP-BINDING PROTEIN 1"/>
    <property type="match status" value="1"/>
</dbReference>
<evidence type="ECO:0000256" key="1">
    <source>
        <dbReference type="ARBA" id="ARBA00004604"/>
    </source>
</evidence>
<feature type="domain" description="OBG-type G" evidence="9">
    <location>
        <begin position="171"/>
        <end position="353"/>
    </location>
</feature>
<keyword evidence="7" id="KW-0175">Coiled coil</keyword>
<dbReference type="Gene3D" id="1.20.120.1190">
    <property type="match status" value="1"/>
</dbReference>
<keyword evidence="3" id="KW-0547">Nucleotide-binding</keyword>
<dbReference type="InterPro" id="IPR010674">
    <property type="entry name" value="NOG1_Rossman_fold_dom"/>
</dbReference>
<evidence type="ECO:0000256" key="7">
    <source>
        <dbReference type="SAM" id="Coils"/>
    </source>
</evidence>
<proteinExistence type="inferred from homology"/>
<reference evidence="10" key="1">
    <citation type="submission" date="2021-01" db="EMBL/GenBank/DDBJ databases">
        <authorList>
            <person name="Corre E."/>
            <person name="Pelletier E."/>
            <person name="Niang G."/>
            <person name="Scheremetjew M."/>
            <person name="Finn R."/>
            <person name="Kale V."/>
            <person name="Holt S."/>
            <person name="Cochrane G."/>
            <person name="Meng A."/>
            <person name="Brown T."/>
            <person name="Cohen L."/>
        </authorList>
    </citation>
    <scope>NUCLEOTIDE SEQUENCE</scope>
    <source>
        <strain evidence="10">RCC1614</strain>
    </source>
</reference>
<dbReference type="AlphaFoldDB" id="A0A7R9TZ71"/>
<protein>
    <recommendedName>
        <fullName evidence="6">Nucleolar GTP-binding protein 1</fullName>
    </recommendedName>
</protein>
<dbReference type="GO" id="GO:0042254">
    <property type="term" value="P:ribosome biogenesis"/>
    <property type="evidence" value="ECO:0007669"/>
    <property type="project" value="UniProtKB-KW"/>
</dbReference>
<dbReference type="InterPro" id="IPR012973">
    <property type="entry name" value="NOG_C"/>
</dbReference>
<dbReference type="FunFam" id="1.20.120.1190:FF:000001">
    <property type="entry name" value="Nucleolar GTP-binding protein 1"/>
    <property type="match status" value="1"/>
</dbReference>
<keyword evidence="4" id="KW-0342">GTP-binding</keyword>
<dbReference type="FunFam" id="3.40.50.300:FF:000496">
    <property type="entry name" value="Nucleolar GTP-binding protein 1"/>
    <property type="match status" value="1"/>
</dbReference>
<comment type="subcellular location">
    <subcellularLocation>
        <location evidence="1 6">Nucleus</location>
        <location evidence="1 6">Nucleolus</location>
    </subcellularLocation>
</comment>
<feature type="compositionally biased region" description="Basic and acidic residues" evidence="8">
    <location>
        <begin position="626"/>
        <end position="642"/>
    </location>
</feature>
<dbReference type="Pfam" id="PF06858">
    <property type="entry name" value="NOG1"/>
    <property type="match status" value="1"/>
</dbReference>
<dbReference type="InterPro" id="IPR006073">
    <property type="entry name" value="GTP-bd"/>
</dbReference>
<dbReference type="InterPro" id="IPR024926">
    <property type="entry name" value="NOG1"/>
</dbReference>
<comment type="function">
    <text evidence="6">Involved in the biogenesis of the 60S ribosomal subunit.</text>
</comment>
<comment type="similarity">
    <text evidence="6">Belongs to the TRAFAC class OBG-HflX-like GTPase superfamily. OBG GTPase family. NOG subfamily.</text>
</comment>
<dbReference type="Pfam" id="PF08155">
    <property type="entry name" value="NOGCT"/>
    <property type="match status" value="1"/>
</dbReference>
<dbReference type="SUPFAM" id="SSF52540">
    <property type="entry name" value="P-loop containing nucleoside triphosphate hydrolases"/>
    <property type="match status" value="1"/>
</dbReference>
<evidence type="ECO:0000259" key="9">
    <source>
        <dbReference type="PROSITE" id="PS51710"/>
    </source>
</evidence>
<name>A0A7R9TZ71_MICPS</name>
<gene>
    <name evidence="10" type="ORF">MPUS1402_LOCUS11438</name>
</gene>
<evidence type="ECO:0000256" key="8">
    <source>
        <dbReference type="SAM" id="MobiDB-lite"/>
    </source>
</evidence>
<keyword evidence="5 6" id="KW-0539">Nucleus</keyword>
<dbReference type="InterPro" id="IPR027417">
    <property type="entry name" value="P-loop_NTPase"/>
</dbReference>
<evidence type="ECO:0000256" key="5">
    <source>
        <dbReference type="ARBA" id="ARBA00023242"/>
    </source>
</evidence>
<feature type="compositionally biased region" description="Acidic residues" evidence="8">
    <location>
        <begin position="583"/>
        <end position="594"/>
    </location>
</feature>
<evidence type="ECO:0000256" key="3">
    <source>
        <dbReference type="ARBA" id="ARBA00022741"/>
    </source>
</evidence>
<dbReference type="EMBL" id="HBDY01015092">
    <property type="protein sequence ID" value="CAD8248898.1"/>
    <property type="molecule type" value="Transcribed_RNA"/>
</dbReference>
<sequence length="679" mass="77227">MAAMQYNFKKITHVPTAKDFIDVVLSRTQRQTPTVVHRGYAITRIRAFYMRKVKFTQTSWNEKLTRILEDFPRVDDIHPFYSDLLNVLYDKDHYKLALGQLNTAKNIIDKIAKDYVKLLKYGDSLYRCKQLKRAALGRMCTIMKKHAASLAYLEQVRQHMSRLPSIDPNTRTILVCGYPNVGKSSFMNKVTRADVEVQPYAFTTKSIYVGHTDYKYLRWQVLDTPGILDRPLEERNTIEMQSITAMAHLRAVVLYIVDASEQCGFTIKQQADLFHSIKPLFSNKPLVIAINKVDQRRLEDLKPEDAALVEGMRAATRGPAALQLGDDEELPCMSTLSEEGVMDVKRVCCDKLLAARVEQKLASRRAGEVLNRLHVAMPKPRDSRSRPAVIPHSVAINRAKKASGELPPMITEKMLQEENGGAGVYSADLRKNYLLDDDDWKYDIVPEIYNGKNVSDFIDPEIEEKLAELEREEEELEAAWEREKAEEEMEAESDMDEDDKELLKQLRSKKATMIAEHRRKKSAGNNAANMPRTADPERRATTTRMKQSLGEMGIDASLAVKRARERSASRVGRKRERSTAAMDDAEDMDAEDGEGEKKRAHSSKSRSVSVARRTARADKSPGSGLRNDDERMRAQKLADKAQRKANKRAKIGEADRQIITKMPKHLFSGKRGIGKTDRR</sequence>
<dbReference type="InterPro" id="IPR031167">
    <property type="entry name" value="G_OBG"/>
</dbReference>
<evidence type="ECO:0000313" key="10">
    <source>
        <dbReference type="EMBL" id="CAD8248898.1"/>
    </source>
</evidence>
<dbReference type="InterPro" id="IPR005225">
    <property type="entry name" value="Small_GTP-bd"/>
</dbReference>
<dbReference type="Pfam" id="PF17835">
    <property type="entry name" value="NOG1_N"/>
    <property type="match status" value="1"/>
</dbReference>
<feature type="coiled-coil region" evidence="7">
    <location>
        <begin position="459"/>
        <end position="490"/>
    </location>
</feature>
<keyword evidence="2 6" id="KW-0690">Ribosome biogenesis</keyword>
<dbReference type="PRINTS" id="PR00326">
    <property type="entry name" value="GTP1OBG"/>
</dbReference>